<feature type="binding site" evidence="15">
    <location>
        <position position="193"/>
    </location>
    <ligand>
        <name>L-homoserine</name>
        <dbReference type="ChEBI" id="CHEBI:57476"/>
    </ligand>
</feature>
<evidence type="ECO:0000256" key="13">
    <source>
        <dbReference type="ARBA" id="ARBA00048841"/>
    </source>
</evidence>
<keyword evidence="11" id="KW-0915">Sodium</keyword>
<evidence type="ECO:0000256" key="4">
    <source>
        <dbReference type="ARBA" id="ARBA00006753"/>
    </source>
</evidence>
<name>A0A934KBP9_9BACT</name>
<sequence length="431" mass="46037">MQETALRIGLIGLGTVGSQVADRLLNWHDQLRRRASGVELVLERVLVRDLEKKRAVQVPASLLTADPAAVLDDPRIDVVVELAGGEEPARSFLERALRNRKHVVTANKMVLANHGPELLELAGEMNVDVYFEAAVGGGIPLISTFKVDLLANEIERVMAVINGTTNYVLGRMANAGLELPAAVAEAQAAGYAEADPTQDLGGYDAAYKLAILASIGFGARVHPDVVYREGIEGVHAVDFRYARELGYELKLVVSAAREPGTGRVEARVHPALVPHGHPLAAVEGATNAVYIEGDLVGQVLLQGLGAGGRPTASSVVGDLIELARSIRRQVQNRAAFQFDPAVQVVPMAEVMTRAYLRCRVADRPGVLAAIFQVFGEEGVSIASAIQKESDDVSAEFVVTTHPAPDAALQRTRARIAELGVVVAVNSFLRVL</sequence>
<dbReference type="Gene3D" id="3.30.70.260">
    <property type="match status" value="1"/>
</dbReference>
<evidence type="ECO:0000256" key="17">
    <source>
        <dbReference type="RuleBase" id="RU004171"/>
    </source>
</evidence>
<evidence type="ECO:0000256" key="12">
    <source>
        <dbReference type="ARBA" id="ARBA00023167"/>
    </source>
</evidence>
<feature type="binding site" evidence="15">
    <location>
        <position position="108"/>
    </location>
    <ligand>
        <name>NADPH</name>
        <dbReference type="ChEBI" id="CHEBI:57783"/>
    </ligand>
</feature>
<evidence type="ECO:0000259" key="18">
    <source>
        <dbReference type="PROSITE" id="PS51671"/>
    </source>
</evidence>
<evidence type="ECO:0000256" key="2">
    <source>
        <dbReference type="ARBA" id="ARBA00005056"/>
    </source>
</evidence>
<organism evidence="19 20">
    <name type="scientific">Candidatus Nephthysia bennettiae</name>
    <dbReference type="NCBI Taxonomy" id="3127016"/>
    <lineage>
        <taxon>Bacteria</taxon>
        <taxon>Bacillati</taxon>
        <taxon>Candidatus Dormiibacterota</taxon>
        <taxon>Candidatus Dormibacteria</taxon>
        <taxon>Candidatus Dormibacterales</taxon>
        <taxon>Candidatus Dormibacteraceae</taxon>
        <taxon>Candidatus Nephthysia</taxon>
    </lineage>
</organism>
<feature type="active site" description="Proton donor" evidence="14">
    <location>
        <position position="208"/>
    </location>
</feature>
<feature type="domain" description="ACT" evidence="18">
    <location>
        <begin position="355"/>
        <end position="429"/>
    </location>
</feature>
<evidence type="ECO:0000256" key="7">
    <source>
        <dbReference type="ARBA" id="ARBA00022605"/>
    </source>
</evidence>
<comment type="caution">
    <text evidence="19">The sequence shown here is derived from an EMBL/GenBank/DDBJ whole genome shotgun (WGS) entry which is preliminary data.</text>
</comment>
<comment type="cofactor">
    <cofactor evidence="1">
        <name>a metal cation</name>
        <dbReference type="ChEBI" id="CHEBI:25213"/>
    </cofactor>
</comment>
<dbReference type="PROSITE" id="PS51671">
    <property type="entry name" value="ACT"/>
    <property type="match status" value="1"/>
</dbReference>
<keyword evidence="7 16" id="KW-0028">Amino-acid biosynthesis</keyword>
<protein>
    <recommendedName>
        <fullName evidence="6 16">Homoserine dehydrogenase</fullName>
        <ecNumber evidence="5 16">1.1.1.3</ecNumber>
    </recommendedName>
</protein>
<evidence type="ECO:0000256" key="9">
    <source>
        <dbReference type="ARBA" id="ARBA00022857"/>
    </source>
</evidence>
<evidence type="ECO:0000256" key="3">
    <source>
        <dbReference type="ARBA" id="ARBA00005062"/>
    </source>
</evidence>
<evidence type="ECO:0000256" key="11">
    <source>
        <dbReference type="ARBA" id="ARBA00023053"/>
    </source>
</evidence>
<keyword evidence="20" id="KW-1185">Reference proteome</keyword>
<evidence type="ECO:0000256" key="14">
    <source>
        <dbReference type="PIRSR" id="PIRSR000098-1"/>
    </source>
</evidence>
<dbReference type="GO" id="GO:0004412">
    <property type="term" value="F:homoserine dehydrogenase activity"/>
    <property type="evidence" value="ECO:0007669"/>
    <property type="project" value="UniProtKB-EC"/>
</dbReference>
<dbReference type="InterPro" id="IPR036291">
    <property type="entry name" value="NAD(P)-bd_dom_sf"/>
</dbReference>
<proteinExistence type="inferred from homology"/>
<dbReference type="SUPFAM" id="SSF51735">
    <property type="entry name" value="NAD(P)-binding Rossmann-fold domains"/>
    <property type="match status" value="1"/>
</dbReference>
<dbReference type="Pfam" id="PF03447">
    <property type="entry name" value="NAD_binding_3"/>
    <property type="match status" value="1"/>
</dbReference>
<dbReference type="InterPro" id="IPR045865">
    <property type="entry name" value="ACT-like_dom_sf"/>
</dbReference>
<dbReference type="Pfam" id="PF01842">
    <property type="entry name" value="ACT"/>
    <property type="match status" value="1"/>
</dbReference>
<dbReference type="SUPFAM" id="SSF55021">
    <property type="entry name" value="ACT-like"/>
    <property type="match status" value="1"/>
</dbReference>
<dbReference type="InterPro" id="IPR019811">
    <property type="entry name" value="HDH_CS"/>
</dbReference>
<dbReference type="Proteomes" id="UP000612893">
    <property type="component" value="Unassembled WGS sequence"/>
</dbReference>
<dbReference type="RefSeq" id="WP_338204766.1">
    <property type="nucleotide sequence ID" value="NZ_JAEKNR010000218.1"/>
</dbReference>
<dbReference type="CDD" id="cd04881">
    <property type="entry name" value="ACT_HSDH-Hom"/>
    <property type="match status" value="1"/>
</dbReference>
<dbReference type="NCBIfam" id="NF004976">
    <property type="entry name" value="PRK06349.1"/>
    <property type="match status" value="1"/>
</dbReference>
<evidence type="ECO:0000256" key="15">
    <source>
        <dbReference type="PIRSR" id="PIRSR000098-2"/>
    </source>
</evidence>
<dbReference type="PROSITE" id="PS01042">
    <property type="entry name" value="HOMOSER_DHGENASE"/>
    <property type="match status" value="1"/>
</dbReference>
<evidence type="ECO:0000256" key="5">
    <source>
        <dbReference type="ARBA" id="ARBA00013213"/>
    </source>
</evidence>
<evidence type="ECO:0000256" key="16">
    <source>
        <dbReference type="RuleBase" id="RU000579"/>
    </source>
</evidence>
<comment type="similarity">
    <text evidence="4 17">Belongs to the homoserine dehydrogenase family.</text>
</comment>
<gene>
    <name evidence="19" type="ORF">JF922_22345</name>
</gene>
<dbReference type="InterPro" id="IPR001342">
    <property type="entry name" value="HDH_cat"/>
</dbReference>
<evidence type="ECO:0000313" key="19">
    <source>
        <dbReference type="EMBL" id="MBJ7600797.1"/>
    </source>
</evidence>
<keyword evidence="10 16" id="KW-0560">Oxidoreductase</keyword>
<dbReference type="GO" id="GO:0050661">
    <property type="term" value="F:NADP binding"/>
    <property type="evidence" value="ECO:0007669"/>
    <property type="project" value="InterPro"/>
</dbReference>
<comment type="catalytic activity">
    <reaction evidence="13">
        <text>L-homoserine + NADP(+) = L-aspartate 4-semialdehyde + NADPH + H(+)</text>
        <dbReference type="Rhea" id="RHEA:15761"/>
        <dbReference type="ChEBI" id="CHEBI:15378"/>
        <dbReference type="ChEBI" id="CHEBI:57476"/>
        <dbReference type="ChEBI" id="CHEBI:57783"/>
        <dbReference type="ChEBI" id="CHEBI:58349"/>
        <dbReference type="ChEBI" id="CHEBI:537519"/>
        <dbReference type="EC" id="1.1.1.3"/>
    </reaction>
    <physiologicalReaction direction="right-to-left" evidence="13">
        <dbReference type="Rhea" id="RHEA:15763"/>
    </physiologicalReaction>
</comment>
<accession>A0A934KBP9</accession>
<dbReference type="PANTHER" id="PTHR43331:SF1">
    <property type="entry name" value="HOMOSERINE DEHYDROGENASE"/>
    <property type="match status" value="1"/>
</dbReference>
<evidence type="ECO:0000256" key="1">
    <source>
        <dbReference type="ARBA" id="ARBA00001920"/>
    </source>
</evidence>
<feature type="binding site" evidence="15">
    <location>
        <begin position="11"/>
        <end position="18"/>
    </location>
    <ligand>
        <name>NADP(+)</name>
        <dbReference type="ChEBI" id="CHEBI:58349"/>
    </ligand>
</feature>
<comment type="pathway">
    <text evidence="2 16">Amino-acid biosynthesis; L-threonine biosynthesis; L-threonine from L-aspartate: step 3/5.</text>
</comment>
<dbReference type="InterPro" id="IPR005106">
    <property type="entry name" value="Asp/hSer_DH_NAD-bd"/>
</dbReference>
<evidence type="ECO:0000313" key="20">
    <source>
        <dbReference type="Proteomes" id="UP000612893"/>
    </source>
</evidence>
<dbReference type="PIRSF" id="PIRSF000098">
    <property type="entry name" value="Homoser_dehydrog"/>
    <property type="match status" value="1"/>
</dbReference>
<keyword evidence="9 15" id="KW-0521">NADP</keyword>
<dbReference type="Pfam" id="PF00742">
    <property type="entry name" value="Homoserine_dh"/>
    <property type="match status" value="1"/>
</dbReference>
<dbReference type="Gene3D" id="3.30.360.10">
    <property type="entry name" value="Dihydrodipicolinate Reductase, domain 2"/>
    <property type="match status" value="1"/>
</dbReference>
<dbReference type="InterPro" id="IPR002912">
    <property type="entry name" value="ACT_dom"/>
</dbReference>
<dbReference type="EC" id="1.1.1.3" evidence="5 16"/>
<dbReference type="SUPFAM" id="SSF55347">
    <property type="entry name" value="Glyceraldehyde-3-phosphate dehydrogenase-like, C-terminal domain"/>
    <property type="match status" value="1"/>
</dbReference>
<dbReference type="AlphaFoldDB" id="A0A934KBP9"/>
<dbReference type="EMBL" id="JAEKNR010000218">
    <property type="protein sequence ID" value="MBJ7600797.1"/>
    <property type="molecule type" value="Genomic_DNA"/>
</dbReference>
<evidence type="ECO:0000256" key="8">
    <source>
        <dbReference type="ARBA" id="ARBA00022697"/>
    </source>
</evidence>
<evidence type="ECO:0000256" key="6">
    <source>
        <dbReference type="ARBA" id="ARBA00013376"/>
    </source>
</evidence>
<dbReference type="FunFam" id="3.30.360.10:FF:000005">
    <property type="entry name" value="Homoserine dehydrogenase"/>
    <property type="match status" value="1"/>
</dbReference>
<evidence type="ECO:0000256" key="10">
    <source>
        <dbReference type="ARBA" id="ARBA00023002"/>
    </source>
</evidence>
<keyword evidence="8 16" id="KW-0791">Threonine biosynthesis</keyword>
<dbReference type="GO" id="GO:0009088">
    <property type="term" value="P:threonine biosynthetic process"/>
    <property type="evidence" value="ECO:0007669"/>
    <property type="project" value="UniProtKB-KW"/>
</dbReference>
<dbReference type="GO" id="GO:0009086">
    <property type="term" value="P:methionine biosynthetic process"/>
    <property type="evidence" value="ECO:0007669"/>
    <property type="project" value="UniProtKB-KW"/>
</dbReference>
<dbReference type="InterPro" id="IPR016204">
    <property type="entry name" value="HDH"/>
</dbReference>
<comment type="pathway">
    <text evidence="3 16">Amino-acid biosynthesis; L-methionine biosynthesis via de novo pathway; L-homoserine from L-aspartate: step 3/3.</text>
</comment>
<keyword evidence="12 16" id="KW-0486">Methionine biosynthesis</keyword>
<dbReference type="PANTHER" id="PTHR43331">
    <property type="entry name" value="HOMOSERINE DEHYDROGENASE"/>
    <property type="match status" value="1"/>
</dbReference>
<reference evidence="19" key="1">
    <citation type="submission" date="2020-10" db="EMBL/GenBank/DDBJ databases">
        <title>Ca. Dormibacterota MAGs.</title>
        <authorList>
            <person name="Montgomery K."/>
        </authorList>
    </citation>
    <scope>NUCLEOTIDE SEQUENCE [LARGE SCALE GENOMIC DNA]</scope>
    <source>
        <strain evidence="19">SC8812_S17_10</strain>
    </source>
</reference>
<dbReference type="Gene3D" id="3.40.50.720">
    <property type="entry name" value="NAD(P)-binding Rossmann-like Domain"/>
    <property type="match status" value="1"/>
</dbReference>